<dbReference type="Proteomes" id="UP001324115">
    <property type="component" value="Unassembled WGS sequence"/>
</dbReference>
<evidence type="ECO:0000313" key="4">
    <source>
        <dbReference type="EMBL" id="KAK4572055.1"/>
    </source>
</evidence>
<feature type="compositionally biased region" description="Acidic residues" evidence="1">
    <location>
        <begin position="109"/>
        <end position="122"/>
    </location>
</feature>
<keyword evidence="5" id="KW-1185">Reference proteome</keyword>
<protein>
    <recommendedName>
        <fullName evidence="3">DUF7610 domain-containing protein</fullName>
    </recommendedName>
</protein>
<feature type="transmembrane region" description="Helical" evidence="2">
    <location>
        <begin position="196"/>
        <end position="225"/>
    </location>
</feature>
<dbReference type="InterPro" id="IPR056029">
    <property type="entry name" value="DUF7610"/>
</dbReference>
<proteinExistence type="predicted"/>
<keyword evidence="2" id="KW-0472">Membrane</keyword>
<dbReference type="AlphaFoldDB" id="A0AAN7IHE9"/>
<evidence type="ECO:0000259" key="3">
    <source>
        <dbReference type="Pfam" id="PF24583"/>
    </source>
</evidence>
<name>A0AAN7IHE9_QUERU</name>
<gene>
    <name evidence="4" type="ORF">RGQ29_030460</name>
</gene>
<keyword evidence="2" id="KW-0812">Transmembrane</keyword>
<dbReference type="EMBL" id="JAXUIC010000009">
    <property type="protein sequence ID" value="KAK4572055.1"/>
    <property type="molecule type" value="Genomic_DNA"/>
</dbReference>
<dbReference type="Pfam" id="PF24583">
    <property type="entry name" value="DUF7610"/>
    <property type="match status" value="1"/>
</dbReference>
<feature type="domain" description="DUF7610" evidence="3">
    <location>
        <begin position="7"/>
        <end position="81"/>
    </location>
</feature>
<organism evidence="4 5">
    <name type="scientific">Quercus rubra</name>
    <name type="common">Northern red oak</name>
    <name type="synonym">Quercus borealis</name>
    <dbReference type="NCBI Taxonomy" id="3512"/>
    <lineage>
        <taxon>Eukaryota</taxon>
        <taxon>Viridiplantae</taxon>
        <taxon>Streptophyta</taxon>
        <taxon>Embryophyta</taxon>
        <taxon>Tracheophyta</taxon>
        <taxon>Spermatophyta</taxon>
        <taxon>Magnoliopsida</taxon>
        <taxon>eudicotyledons</taxon>
        <taxon>Gunneridae</taxon>
        <taxon>Pentapetalae</taxon>
        <taxon>rosids</taxon>
        <taxon>fabids</taxon>
        <taxon>Fagales</taxon>
        <taxon>Fagaceae</taxon>
        <taxon>Quercus</taxon>
    </lineage>
</organism>
<evidence type="ECO:0000256" key="1">
    <source>
        <dbReference type="SAM" id="MobiDB-lite"/>
    </source>
</evidence>
<evidence type="ECO:0000256" key="2">
    <source>
        <dbReference type="SAM" id="Phobius"/>
    </source>
</evidence>
<comment type="caution">
    <text evidence="4">The sequence shown here is derived from an EMBL/GenBank/DDBJ whole genome shotgun (WGS) entry which is preliminary data.</text>
</comment>
<evidence type="ECO:0000313" key="5">
    <source>
        <dbReference type="Proteomes" id="UP001324115"/>
    </source>
</evidence>
<feature type="region of interest" description="Disordered" evidence="1">
    <location>
        <begin position="102"/>
        <end position="122"/>
    </location>
</feature>
<reference evidence="4 5" key="1">
    <citation type="journal article" date="2023" name="G3 (Bethesda)">
        <title>A haplotype-resolved chromosome-scale genome for Quercus rubra L. provides insights into the genetics of adaptive traits for red oak species.</title>
        <authorList>
            <person name="Kapoor B."/>
            <person name="Jenkins J."/>
            <person name="Schmutz J."/>
            <person name="Zhebentyayeva T."/>
            <person name="Kuelheim C."/>
            <person name="Coggeshall M."/>
            <person name="Heim C."/>
            <person name="Lasky J.R."/>
            <person name="Leites L."/>
            <person name="Islam-Faridi N."/>
            <person name="Romero-Severson J."/>
            <person name="DeLeo V.L."/>
            <person name="Lucas S.M."/>
            <person name="Lazic D."/>
            <person name="Gailing O."/>
            <person name="Carlson J."/>
            <person name="Staton M."/>
        </authorList>
    </citation>
    <scope>NUCLEOTIDE SEQUENCE [LARGE SCALE GENOMIC DNA]</scope>
    <source>
        <strain evidence="4">Pseudo-F2</strain>
    </source>
</reference>
<sequence>MASSTTLEKKIQEFESELHHLFSLQLKTPWPQLLLDEILQKFEFLKNLLAAEIASHASNPPHYLQHLEQRLIELNHEFWDNFKATLALMSTTDDVNLNPLPRAHTESLLGDDSDDDGEDSADDLFTSRVHEEDPERFPQSSVEEKALVEFSGPGLNEEREYLDSLVVEKAKDEKVRVEFERDVKEEQRSIRSIGSICWAMASGVVFGMALMGCVMGRFCCCFHYMERGGFPPPT</sequence>
<keyword evidence="2" id="KW-1133">Transmembrane helix</keyword>
<accession>A0AAN7IHE9</accession>